<dbReference type="Pfam" id="PF12680">
    <property type="entry name" value="SnoaL_2"/>
    <property type="match status" value="1"/>
</dbReference>
<dbReference type="Proteomes" id="UP001217485">
    <property type="component" value="Unassembled WGS sequence"/>
</dbReference>
<evidence type="ECO:0000313" key="4">
    <source>
        <dbReference type="Proteomes" id="UP001217485"/>
    </source>
</evidence>
<evidence type="ECO:0000313" key="3">
    <source>
        <dbReference type="EMBL" id="MDC0684893.1"/>
    </source>
</evidence>
<feature type="region of interest" description="Disordered" evidence="1">
    <location>
        <begin position="26"/>
        <end position="55"/>
    </location>
</feature>
<proteinExistence type="predicted"/>
<dbReference type="Gene3D" id="3.10.450.50">
    <property type="match status" value="2"/>
</dbReference>
<feature type="compositionally biased region" description="Gly residues" evidence="1">
    <location>
        <begin position="40"/>
        <end position="55"/>
    </location>
</feature>
<reference evidence="3 4" key="1">
    <citation type="submission" date="2023-01" db="EMBL/GenBank/DDBJ databases">
        <title>Minimal conservation of predation-associated metabolite biosynthetic gene clusters underscores biosynthetic potential of Myxococcota including descriptions for ten novel species: Archangium lansinium sp. nov., Myxococcus landrumus sp. nov., Nannocystis bai.</title>
        <authorList>
            <person name="Ahearne A."/>
            <person name="Stevens C."/>
            <person name="Dowd S."/>
        </authorList>
    </citation>
    <scope>NUCLEOTIDE SEQUENCE [LARGE SCALE GENOMIC DNA]</scope>
    <source>
        <strain evidence="3 4">WIWO2</strain>
    </source>
</reference>
<comment type="caution">
    <text evidence="3">The sequence shown here is derived from an EMBL/GenBank/DDBJ whole genome shotgun (WGS) entry which is preliminary data.</text>
</comment>
<organism evidence="3 4">
    <name type="scientific">Sorangium atrum</name>
    <dbReference type="NCBI Taxonomy" id="2995308"/>
    <lineage>
        <taxon>Bacteria</taxon>
        <taxon>Pseudomonadati</taxon>
        <taxon>Myxococcota</taxon>
        <taxon>Polyangia</taxon>
        <taxon>Polyangiales</taxon>
        <taxon>Polyangiaceae</taxon>
        <taxon>Sorangium</taxon>
    </lineage>
</organism>
<dbReference type="InterPro" id="IPR032710">
    <property type="entry name" value="NTF2-like_dom_sf"/>
</dbReference>
<protein>
    <recommendedName>
        <fullName evidence="2">SnoaL-like domain-containing protein</fullName>
    </recommendedName>
</protein>
<dbReference type="InterPro" id="IPR037401">
    <property type="entry name" value="SnoaL-like"/>
</dbReference>
<keyword evidence="4" id="KW-1185">Reference proteome</keyword>
<accession>A0ABT5CGX5</accession>
<feature type="domain" description="SnoaL-like" evidence="2">
    <location>
        <begin position="195"/>
        <end position="282"/>
    </location>
</feature>
<dbReference type="EMBL" id="JAQNDK010000006">
    <property type="protein sequence ID" value="MDC0684893.1"/>
    <property type="molecule type" value="Genomic_DNA"/>
</dbReference>
<name>A0ABT5CGX5_9BACT</name>
<sequence>MHFAPWLGLASIGFFVACAGERDDPPDGRGGAAGDTMTAGSGGNPAGVGGGGAGGSGCDPELGRANKALVGQALDELLVDKDVTAVDRTWADPYLRHHPGAPSDLAAFRTLMSYEVASLGFGYERLRTLAECDLVVVHGRYSDAGVIFDMYRVKDDKIVEHWDSNTAEASDAAGPTEIEDEALTAQNRALALSFIDAVLVDGEHARVSEFLDASYVEHRYATATGPAALIEYVERDYLTYYKVHHVVADGNFVFTLSEVSRGGGAYGVYDLFRIDDGAIVEHWDSRRIVPASTDSELPIF</sequence>
<evidence type="ECO:0000256" key="1">
    <source>
        <dbReference type="SAM" id="MobiDB-lite"/>
    </source>
</evidence>
<gene>
    <name evidence="3" type="ORF">POL72_44665</name>
</gene>
<dbReference type="SUPFAM" id="SSF54427">
    <property type="entry name" value="NTF2-like"/>
    <property type="match status" value="2"/>
</dbReference>
<dbReference type="RefSeq" id="WP_272103021.1">
    <property type="nucleotide sequence ID" value="NZ_JAQNDK010000006.1"/>
</dbReference>
<evidence type="ECO:0000259" key="2">
    <source>
        <dbReference type="Pfam" id="PF12680"/>
    </source>
</evidence>